<dbReference type="GO" id="GO:0016020">
    <property type="term" value="C:membrane"/>
    <property type="evidence" value="ECO:0007669"/>
    <property type="project" value="InterPro"/>
</dbReference>
<comment type="PTM">
    <text evidence="6">Binds 1 heme c group covalently per subunit.</text>
</comment>
<dbReference type="OrthoDB" id="7933886at2"/>
<evidence type="ECO:0000256" key="6">
    <source>
        <dbReference type="PIRSR" id="PIRSR000025-1"/>
    </source>
</evidence>
<dbReference type="STRING" id="1385511.GCA_000425225_01848"/>
<feature type="compositionally biased region" description="Acidic residues" evidence="8">
    <location>
        <begin position="26"/>
        <end position="43"/>
    </location>
</feature>
<dbReference type="PANTHER" id="PTHR37823">
    <property type="entry name" value="CYTOCHROME C-553-LIKE"/>
    <property type="match status" value="1"/>
</dbReference>
<dbReference type="GO" id="GO:0020037">
    <property type="term" value="F:heme binding"/>
    <property type="evidence" value="ECO:0007669"/>
    <property type="project" value="InterPro"/>
</dbReference>
<dbReference type="InterPro" id="IPR054782">
    <property type="entry name" value="Cytochro_C551"/>
</dbReference>
<dbReference type="PIRSF" id="PIRSF000025">
    <property type="entry name" value="Cytc_Bsub_c550"/>
    <property type="match status" value="1"/>
</dbReference>
<evidence type="ECO:0000313" key="12">
    <source>
        <dbReference type="Proteomes" id="UP000030403"/>
    </source>
</evidence>
<gene>
    <name evidence="11" type="ORF">N783_11635</name>
</gene>
<evidence type="ECO:0000256" key="2">
    <source>
        <dbReference type="ARBA" id="ARBA00022617"/>
    </source>
</evidence>
<dbReference type="Proteomes" id="UP000030403">
    <property type="component" value="Unassembled WGS sequence"/>
</dbReference>
<dbReference type="SUPFAM" id="SSF46626">
    <property type="entry name" value="Cytochrome c"/>
    <property type="match status" value="1"/>
</dbReference>
<keyword evidence="2 6" id="KW-0349">Heme</keyword>
<feature type="binding site" description="axial binding residue" evidence="7">
    <location>
        <position position="77"/>
    </location>
    <ligand>
        <name>heme c</name>
        <dbReference type="ChEBI" id="CHEBI:61717"/>
    </ligand>
    <ligandPart>
        <name>Fe</name>
        <dbReference type="ChEBI" id="CHEBI:18248"/>
    </ligandPart>
</feature>
<feature type="binding site" description="covalent" evidence="6">
    <location>
        <position position="73"/>
    </location>
    <ligand>
        <name>heme c</name>
        <dbReference type="ChEBI" id="CHEBI:61717"/>
    </ligand>
</feature>
<dbReference type="PROSITE" id="PS51007">
    <property type="entry name" value="CYTC"/>
    <property type="match status" value="1"/>
</dbReference>
<dbReference type="InterPro" id="IPR036909">
    <property type="entry name" value="Cyt_c-like_dom_sf"/>
</dbReference>
<dbReference type="RefSeq" id="WP_027445877.1">
    <property type="nucleotide sequence ID" value="NZ_AULJ01000018.1"/>
</dbReference>
<evidence type="ECO:0000256" key="3">
    <source>
        <dbReference type="ARBA" id="ARBA00022723"/>
    </source>
</evidence>
<keyword evidence="12" id="KW-1185">Reference proteome</keyword>
<accession>A0A0A5G6T5</accession>
<name>A0A0A5G6T5_9BACI</name>
<proteinExistence type="predicted"/>
<dbReference type="Pfam" id="PF13442">
    <property type="entry name" value="Cytochrome_CBB3"/>
    <property type="match status" value="1"/>
</dbReference>
<feature type="compositionally biased region" description="Gly residues" evidence="8">
    <location>
        <begin position="47"/>
        <end position="57"/>
    </location>
</feature>
<evidence type="ECO:0000256" key="5">
    <source>
        <dbReference type="ARBA" id="ARBA00023004"/>
    </source>
</evidence>
<protein>
    <recommendedName>
        <fullName evidence="10">Cytochrome c domain-containing protein</fullName>
    </recommendedName>
</protein>
<evidence type="ECO:0000256" key="9">
    <source>
        <dbReference type="SAM" id="SignalP"/>
    </source>
</evidence>
<organism evidence="11 12">
    <name type="scientific">Pontibacillus marinus BH030004 = DSM 16465</name>
    <dbReference type="NCBI Taxonomy" id="1385511"/>
    <lineage>
        <taxon>Bacteria</taxon>
        <taxon>Bacillati</taxon>
        <taxon>Bacillota</taxon>
        <taxon>Bacilli</taxon>
        <taxon>Bacillales</taxon>
        <taxon>Bacillaceae</taxon>
        <taxon>Pontibacillus</taxon>
    </lineage>
</organism>
<dbReference type="InterPro" id="IPR009056">
    <property type="entry name" value="Cyt_c-like_dom"/>
</dbReference>
<evidence type="ECO:0000256" key="1">
    <source>
        <dbReference type="ARBA" id="ARBA00022448"/>
    </source>
</evidence>
<evidence type="ECO:0000313" key="11">
    <source>
        <dbReference type="EMBL" id="KGX86815.1"/>
    </source>
</evidence>
<reference evidence="11 12" key="1">
    <citation type="submission" date="2013-08" db="EMBL/GenBank/DDBJ databases">
        <authorList>
            <person name="Huang J."/>
            <person name="Wang G."/>
        </authorList>
    </citation>
    <scope>NUCLEOTIDE SEQUENCE [LARGE SCALE GENOMIC DNA]</scope>
    <source>
        <strain evidence="11 12">BH030004</strain>
    </source>
</reference>
<evidence type="ECO:0000259" key="10">
    <source>
        <dbReference type="PROSITE" id="PS51007"/>
    </source>
</evidence>
<evidence type="ECO:0000256" key="8">
    <source>
        <dbReference type="SAM" id="MobiDB-lite"/>
    </source>
</evidence>
<dbReference type="EMBL" id="AVPF01000028">
    <property type="protein sequence ID" value="KGX86815.1"/>
    <property type="molecule type" value="Genomic_DNA"/>
</dbReference>
<feature type="binding site" description="covalent" evidence="6">
    <location>
        <position position="76"/>
    </location>
    <ligand>
        <name>heme c</name>
        <dbReference type="ChEBI" id="CHEBI:61717"/>
    </ligand>
</feature>
<keyword evidence="5 7" id="KW-0408">Iron</keyword>
<dbReference type="AlphaFoldDB" id="A0A0A5G6T5"/>
<dbReference type="GO" id="GO:0005506">
    <property type="term" value="F:iron ion binding"/>
    <property type="evidence" value="ECO:0007669"/>
    <property type="project" value="InterPro"/>
</dbReference>
<dbReference type="GO" id="GO:0009055">
    <property type="term" value="F:electron transfer activity"/>
    <property type="evidence" value="ECO:0007669"/>
    <property type="project" value="InterPro"/>
</dbReference>
<feature type="domain" description="Cytochrome c" evidence="10">
    <location>
        <begin position="60"/>
        <end position="133"/>
    </location>
</feature>
<keyword evidence="4" id="KW-0249">Electron transport</keyword>
<dbReference type="InterPro" id="IPR012218">
    <property type="entry name" value="Cyt_c_BACSU-c550-type"/>
</dbReference>
<feature type="binding site" description="axial binding residue" evidence="7">
    <location>
        <position position="112"/>
    </location>
    <ligand>
        <name>heme c</name>
        <dbReference type="ChEBI" id="CHEBI:61717"/>
    </ligand>
    <ligandPart>
        <name>Fe</name>
        <dbReference type="ChEBI" id="CHEBI:18248"/>
    </ligandPart>
</feature>
<dbReference type="eggNOG" id="COG2010">
    <property type="taxonomic scope" value="Bacteria"/>
</dbReference>
<dbReference type="NCBIfam" id="NF045774">
    <property type="entry name" value="cytochro_C551"/>
    <property type="match status" value="1"/>
</dbReference>
<comment type="caution">
    <text evidence="11">The sequence shown here is derived from an EMBL/GenBank/DDBJ whole genome shotgun (WGS) entry which is preliminary data.</text>
</comment>
<dbReference type="Gene3D" id="1.10.760.10">
    <property type="entry name" value="Cytochrome c-like domain"/>
    <property type="match status" value="1"/>
</dbReference>
<keyword evidence="1" id="KW-0813">Transport</keyword>
<dbReference type="PANTHER" id="PTHR37823:SF4">
    <property type="entry name" value="MENAQUINOL-CYTOCHROME C REDUCTASE CYTOCHROME B_C SUBUNIT"/>
    <property type="match status" value="1"/>
</dbReference>
<keyword evidence="3 7" id="KW-0479">Metal-binding</keyword>
<feature type="signal peptide" evidence="9">
    <location>
        <begin position="1"/>
        <end position="20"/>
    </location>
</feature>
<keyword evidence="9" id="KW-0732">Signal</keyword>
<dbReference type="PROSITE" id="PS51257">
    <property type="entry name" value="PROKAR_LIPOPROTEIN"/>
    <property type="match status" value="1"/>
</dbReference>
<feature type="region of interest" description="Disordered" evidence="8">
    <location>
        <begin position="22"/>
        <end position="61"/>
    </location>
</feature>
<sequence length="133" mass="13297">MKKQLLAVLFGSALVLGACGGGGDNGADDATENGGEDQTEEQTGDNGDTGDGGGETAGGVNASEAKKYFKQSCAGCHGADLSGNNGPNLQTIGSQYSKDQILNIIKNGKGAMPGNMASGEEAETIAAWLATKK</sequence>
<evidence type="ECO:0000256" key="4">
    <source>
        <dbReference type="ARBA" id="ARBA00022982"/>
    </source>
</evidence>
<dbReference type="InterPro" id="IPR051811">
    <property type="entry name" value="Cytochrome_c550/c551-like"/>
</dbReference>
<feature type="chain" id="PRO_5038486345" description="Cytochrome c domain-containing protein" evidence="9">
    <location>
        <begin position="21"/>
        <end position="133"/>
    </location>
</feature>
<evidence type="ECO:0000256" key="7">
    <source>
        <dbReference type="PIRSR" id="PIRSR000025-2"/>
    </source>
</evidence>